<organism evidence="1 2">
    <name type="scientific">Paraburkholderia solisilvae</name>
    <dbReference type="NCBI Taxonomy" id="624376"/>
    <lineage>
        <taxon>Bacteria</taxon>
        <taxon>Pseudomonadati</taxon>
        <taxon>Pseudomonadota</taxon>
        <taxon>Betaproteobacteria</taxon>
        <taxon>Burkholderiales</taxon>
        <taxon>Burkholderiaceae</taxon>
        <taxon>Paraburkholderia</taxon>
    </lineage>
</organism>
<protein>
    <submittedName>
        <fullName evidence="1">Uncharacterized protein</fullName>
    </submittedName>
</protein>
<dbReference type="EMBL" id="CADIKF010000071">
    <property type="protein sequence ID" value="CAB3770525.1"/>
    <property type="molecule type" value="Genomic_DNA"/>
</dbReference>
<name>A0A6J5EZS4_9BURK</name>
<accession>A0A6J5EZS4</accession>
<evidence type="ECO:0000313" key="2">
    <source>
        <dbReference type="Proteomes" id="UP000494329"/>
    </source>
</evidence>
<reference evidence="1 2" key="1">
    <citation type="submission" date="2020-04" db="EMBL/GenBank/DDBJ databases">
        <authorList>
            <person name="De Canck E."/>
        </authorList>
    </citation>
    <scope>NUCLEOTIDE SEQUENCE [LARGE SCALE GENOMIC DNA]</scope>
    <source>
        <strain evidence="1 2">LMG 29739</strain>
    </source>
</reference>
<dbReference type="Proteomes" id="UP000494329">
    <property type="component" value="Unassembled WGS sequence"/>
</dbReference>
<evidence type="ECO:0000313" key="1">
    <source>
        <dbReference type="EMBL" id="CAB3770525.1"/>
    </source>
</evidence>
<dbReference type="RefSeq" id="WP_175114939.1">
    <property type="nucleotide sequence ID" value="NZ_CADIKF010000071.1"/>
</dbReference>
<keyword evidence="2" id="KW-1185">Reference proteome</keyword>
<proteinExistence type="predicted"/>
<dbReference type="AlphaFoldDB" id="A0A6J5EZS4"/>
<gene>
    <name evidence="1" type="ORF">LMG29739_05809</name>
</gene>
<sequence length="66" mass="7320">MNTFDEVSHAARWDAAHWVAHGVASVPQRHKDAAVKGVIAGLLRLLPPAPEGRRAVFDPRLWSEVR</sequence>